<feature type="compositionally biased region" description="Basic and acidic residues" evidence="1">
    <location>
        <begin position="593"/>
        <end position="604"/>
    </location>
</feature>
<feature type="compositionally biased region" description="Acidic residues" evidence="1">
    <location>
        <begin position="344"/>
        <end position="365"/>
    </location>
</feature>
<protein>
    <submittedName>
        <fullName evidence="2">Uncharacterized protein</fullName>
    </submittedName>
</protein>
<reference evidence="3" key="1">
    <citation type="submission" date="2016-03" db="EMBL/GenBank/DDBJ databases">
        <authorList>
            <person name="Guldener U."/>
        </authorList>
    </citation>
    <scope>NUCLEOTIDE SEQUENCE [LARGE SCALE GENOMIC DNA]</scope>
</reference>
<organism evidence="2 3">
    <name type="scientific">Rhynchosporium secalis</name>
    <name type="common">Barley scald fungus</name>
    <dbReference type="NCBI Taxonomy" id="38038"/>
    <lineage>
        <taxon>Eukaryota</taxon>
        <taxon>Fungi</taxon>
        <taxon>Dikarya</taxon>
        <taxon>Ascomycota</taxon>
        <taxon>Pezizomycotina</taxon>
        <taxon>Leotiomycetes</taxon>
        <taxon>Helotiales</taxon>
        <taxon>Ploettnerulaceae</taxon>
        <taxon>Rhynchosporium</taxon>
    </lineage>
</organism>
<dbReference type="Proteomes" id="UP000177625">
    <property type="component" value="Unassembled WGS sequence"/>
</dbReference>
<sequence length="671" mass="75330">MAQHRDLGTGSSVNSSLAAEPNLASVSHSNSNSSDSESDSKSKTGSNSEPDSEPETEQLSQRRQDLRWLHAGLFKDVRGSTQDVWYAFKLTRRGRRKIIYASNSRGKSFGNLNAGRWKIDMITWDKHHADKWARFITAHGTWAFGNVMKGRAHQRMSVLQTWLDPSSPDVFPNGQTGNRTLEPPRNVIQSINDSSPGGHAPTANRVPYPPRNRNLDPSECYARTKIPYSTFRIVVEAFKNTNQDPLIVIANFLTSQMACNPKFKSRRVDQNNQIESAFYECGWRINRRALERANDDMASGKIENAFESKHWRHSPPLWVDRFKGKKLKRMLEEMRKDMAGDHQDSEDESESDSESDSDNDSDSDSPDLSTNSRRLSHGSNAEDGSSKVGDNSLFLPHTSGPSRPQKSKSQRGGTTTSGVRYGRNIEQELIERLTGAMEYSEDELEYLPDDSSEKGKGPAKTKQIAPQGLNSRLPSADRLKSVKRRFHFEKGNETGHAASLLDTAQYSKMPGYMRLTTSVEEDSQNTEGFLESGVTAWNCAEQNASEETGEREIRKTTKGLKKRFAENTSDEDDKEDVVVITKPTSTHTPLKRSKSEEPRPEPVKKPVVSWIDSDSDFEIIESKSTPVGVKTENRRDRLPAHDEDSLGPSQSESLMRERPSHLLSPTESPRL</sequence>
<feature type="compositionally biased region" description="Polar residues" evidence="1">
    <location>
        <begin position="368"/>
        <end position="383"/>
    </location>
</feature>
<evidence type="ECO:0000313" key="2">
    <source>
        <dbReference type="EMBL" id="CZT45546.1"/>
    </source>
</evidence>
<feature type="region of interest" description="Disordered" evidence="1">
    <location>
        <begin position="441"/>
        <end position="477"/>
    </location>
</feature>
<name>A0A1E1M8W8_RHYSE</name>
<dbReference type="EMBL" id="FJVC01000214">
    <property type="protein sequence ID" value="CZT45546.1"/>
    <property type="molecule type" value="Genomic_DNA"/>
</dbReference>
<keyword evidence="3" id="KW-1185">Reference proteome</keyword>
<dbReference type="AlphaFoldDB" id="A0A1E1M8W8"/>
<evidence type="ECO:0000256" key="1">
    <source>
        <dbReference type="SAM" id="MobiDB-lite"/>
    </source>
</evidence>
<feature type="compositionally biased region" description="Low complexity" evidence="1">
    <location>
        <begin position="25"/>
        <end position="35"/>
    </location>
</feature>
<gene>
    <name evidence="2" type="ORF">RSE6_05863</name>
</gene>
<proteinExistence type="predicted"/>
<feature type="compositionally biased region" description="Basic and acidic residues" evidence="1">
    <location>
        <begin position="631"/>
        <end position="644"/>
    </location>
</feature>
<feature type="region of interest" description="Disordered" evidence="1">
    <location>
        <begin position="1"/>
        <end position="62"/>
    </location>
</feature>
<feature type="region of interest" description="Disordered" evidence="1">
    <location>
        <begin position="541"/>
        <end position="671"/>
    </location>
</feature>
<feature type="region of interest" description="Disordered" evidence="1">
    <location>
        <begin position="191"/>
        <end position="214"/>
    </location>
</feature>
<feature type="compositionally biased region" description="Acidic residues" evidence="1">
    <location>
        <begin position="441"/>
        <end position="450"/>
    </location>
</feature>
<evidence type="ECO:0000313" key="3">
    <source>
        <dbReference type="Proteomes" id="UP000177625"/>
    </source>
</evidence>
<accession>A0A1E1M8W8</accession>
<feature type="region of interest" description="Disordered" evidence="1">
    <location>
        <begin position="337"/>
        <end position="425"/>
    </location>
</feature>